<feature type="domain" description="Radical SAM core" evidence="5">
    <location>
        <begin position="76"/>
        <end position="289"/>
    </location>
</feature>
<evidence type="ECO:0000256" key="2">
    <source>
        <dbReference type="ARBA" id="ARBA00022723"/>
    </source>
</evidence>
<evidence type="ECO:0000313" key="7">
    <source>
        <dbReference type="Proteomes" id="UP000321408"/>
    </source>
</evidence>
<dbReference type="InterPro" id="IPR058240">
    <property type="entry name" value="rSAM_sf"/>
</dbReference>
<evidence type="ECO:0000256" key="3">
    <source>
        <dbReference type="ARBA" id="ARBA00023004"/>
    </source>
</evidence>
<dbReference type="CDD" id="cd01335">
    <property type="entry name" value="Radical_SAM"/>
    <property type="match status" value="1"/>
</dbReference>
<dbReference type="RefSeq" id="WP_147663705.1">
    <property type="nucleotide sequence ID" value="NZ_CP042905.2"/>
</dbReference>
<reference evidence="6 7" key="1">
    <citation type="journal article" date="2020" name="Nature">
        <title>Isolation of an archaeon at the prokaryote-eukaryote interface.</title>
        <authorList>
            <person name="Imachi H."/>
            <person name="Nobu M.K."/>
            <person name="Nakahara N."/>
            <person name="Morono Y."/>
            <person name="Ogawara M."/>
            <person name="Takaki Y."/>
            <person name="Takano Y."/>
            <person name="Uematsu K."/>
            <person name="Ikuta T."/>
            <person name="Ito M."/>
            <person name="Matsui Y."/>
            <person name="Miyazaki M."/>
            <person name="Murata K."/>
            <person name="Saito Y."/>
            <person name="Sakai S."/>
            <person name="Song C."/>
            <person name="Tasumi E."/>
            <person name="Yamanaka Y."/>
            <person name="Yamaguchi T."/>
            <person name="Kamagata Y."/>
            <person name="Tamaki H."/>
            <person name="Takai K."/>
        </authorList>
    </citation>
    <scope>NUCLEOTIDE SEQUENCE [LARGE SCALE GENOMIC DNA]</scope>
    <source>
        <strain evidence="6 7">MK-D1</strain>
    </source>
</reference>
<proteinExistence type="predicted"/>
<keyword evidence="1" id="KW-0949">S-adenosyl-L-methionine</keyword>
<dbReference type="SFLD" id="SFLDG01067">
    <property type="entry name" value="SPASM/twitch_domain_containing"/>
    <property type="match status" value="1"/>
</dbReference>
<dbReference type="GO" id="GO:0003824">
    <property type="term" value="F:catalytic activity"/>
    <property type="evidence" value="ECO:0007669"/>
    <property type="project" value="InterPro"/>
</dbReference>
<dbReference type="PANTHER" id="PTHR43524:SF1">
    <property type="entry name" value="RADICAL SAM SUPERFAMILY PROTEIN"/>
    <property type="match status" value="1"/>
</dbReference>
<gene>
    <name evidence="6" type="ORF">DSAG12_02603</name>
</gene>
<dbReference type="GO" id="GO:0046872">
    <property type="term" value="F:metal ion binding"/>
    <property type="evidence" value="ECO:0007669"/>
    <property type="project" value="UniProtKB-KW"/>
</dbReference>
<reference evidence="6 7" key="2">
    <citation type="journal article" date="2024" name="Int. J. Syst. Evol. Microbiol.">
        <title>Promethearchaeum syntrophicum gen. nov., sp. nov., an anaerobic, obligately syntrophic archaeon, the first isolate of the lineage 'Asgard' archaea, and proposal of the new archaeal phylum Promethearchaeota phyl. nov. and kingdom Promethearchaeati regn. nov.</title>
        <authorList>
            <person name="Imachi H."/>
            <person name="Nobu M.K."/>
            <person name="Kato S."/>
            <person name="Takaki Y."/>
            <person name="Miyazaki M."/>
            <person name="Miyata M."/>
            <person name="Ogawara M."/>
            <person name="Saito Y."/>
            <person name="Sakai S."/>
            <person name="Tahara Y.O."/>
            <person name="Takano Y."/>
            <person name="Tasumi E."/>
            <person name="Uematsu K."/>
            <person name="Yoshimura T."/>
            <person name="Itoh T."/>
            <person name="Ohkuma M."/>
            <person name="Takai K."/>
        </authorList>
    </citation>
    <scope>NUCLEOTIDE SEQUENCE [LARGE SCALE GENOMIC DNA]</scope>
    <source>
        <strain evidence="6 7">MK-D1</strain>
    </source>
</reference>
<dbReference type="GeneID" id="41330587"/>
<keyword evidence="2" id="KW-0479">Metal-binding</keyword>
<evidence type="ECO:0000313" key="6">
    <source>
        <dbReference type="EMBL" id="QEE16773.1"/>
    </source>
</evidence>
<evidence type="ECO:0000256" key="1">
    <source>
        <dbReference type="ARBA" id="ARBA00022691"/>
    </source>
</evidence>
<name>A0A5B9DDE3_9ARCH</name>
<dbReference type="KEGG" id="psyt:DSAG12_02603"/>
<dbReference type="PROSITE" id="PS51918">
    <property type="entry name" value="RADICAL_SAM"/>
    <property type="match status" value="1"/>
</dbReference>
<dbReference type="Gene3D" id="3.20.20.70">
    <property type="entry name" value="Aldolase class I"/>
    <property type="match status" value="1"/>
</dbReference>
<dbReference type="Pfam" id="PF04055">
    <property type="entry name" value="Radical_SAM"/>
    <property type="match status" value="1"/>
</dbReference>
<keyword evidence="3" id="KW-0408">Iron</keyword>
<dbReference type="Proteomes" id="UP000321408">
    <property type="component" value="Chromosome"/>
</dbReference>
<keyword evidence="7" id="KW-1185">Reference proteome</keyword>
<dbReference type="PANTHER" id="PTHR43524">
    <property type="entry name" value="RADICAL SAM SUPERFAMILY PROTEIN"/>
    <property type="match status" value="1"/>
</dbReference>
<dbReference type="CDD" id="cd21128">
    <property type="entry name" value="SPASM_rSAM"/>
    <property type="match status" value="1"/>
</dbReference>
<dbReference type="SFLD" id="SFLDS00029">
    <property type="entry name" value="Radical_SAM"/>
    <property type="match status" value="1"/>
</dbReference>
<sequence>MTLSSKTAPIPTMDVKSKEIIEEDENFLKFFNKQLIRLFYDAFRFSLKSPSYAYFLLKTLQYQKKAQKVRSKWKEQQLHVPAFLIFSVTGKCNLQCKGCYSHAQHRNKEAELSSQKLRDIIAEAKDLGISIILFAGGEPFIRPELLDITAQFPEIIFPIFTNGLLINDIMIQKLKKQKNVIPVLSIEGGYEETDLRRGTGVFGKVQNVMQKLFQARIFFGTSITLTTSNFSIVTQTTFIQSIIDHGCKLFFYIDYVPVKERTEHLMLTEEQASQISLLTDHFKKQFSQLFVAFPGDEEKLGGCLSAGRGFLHISPEGRIEPCPFAPYSDTNLQDVSLKEALQSKFLAQIRQNHDELMETRGGCALWEKQEWVKTLLHK</sequence>
<keyword evidence="4" id="KW-0411">Iron-sulfur</keyword>
<accession>A0A5B9DDE3</accession>
<dbReference type="AlphaFoldDB" id="A0A5B9DDE3"/>
<dbReference type="InterPro" id="IPR007197">
    <property type="entry name" value="rSAM"/>
</dbReference>
<dbReference type="EMBL" id="CP042905">
    <property type="protein sequence ID" value="QEE16773.1"/>
    <property type="molecule type" value="Genomic_DNA"/>
</dbReference>
<dbReference type="GO" id="GO:0051536">
    <property type="term" value="F:iron-sulfur cluster binding"/>
    <property type="evidence" value="ECO:0007669"/>
    <property type="project" value="UniProtKB-KW"/>
</dbReference>
<dbReference type="InterPro" id="IPR013785">
    <property type="entry name" value="Aldolase_TIM"/>
</dbReference>
<evidence type="ECO:0000256" key="4">
    <source>
        <dbReference type="ARBA" id="ARBA00023014"/>
    </source>
</evidence>
<dbReference type="OrthoDB" id="30736at2157"/>
<dbReference type="SUPFAM" id="SSF102114">
    <property type="entry name" value="Radical SAM enzymes"/>
    <property type="match status" value="1"/>
</dbReference>
<organism evidence="6 7">
    <name type="scientific">Promethearchaeum syntrophicum</name>
    <dbReference type="NCBI Taxonomy" id="2594042"/>
    <lineage>
        <taxon>Archaea</taxon>
        <taxon>Promethearchaeati</taxon>
        <taxon>Promethearchaeota</taxon>
        <taxon>Promethearchaeia</taxon>
        <taxon>Promethearchaeales</taxon>
        <taxon>Promethearchaeaceae</taxon>
        <taxon>Promethearchaeum</taxon>
    </lineage>
</organism>
<protein>
    <submittedName>
        <fullName evidence="6">Radical SAM protein</fullName>
    </submittedName>
</protein>
<evidence type="ECO:0000259" key="5">
    <source>
        <dbReference type="PROSITE" id="PS51918"/>
    </source>
</evidence>